<evidence type="ECO:0000256" key="1">
    <source>
        <dbReference type="ARBA" id="ARBA00023125"/>
    </source>
</evidence>
<dbReference type="GO" id="GO:0043590">
    <property type="term" value="C:bacterial nucleoid"/>
    <property type="evidence" value="ECO:0007669"/>
    <property type="project" value="UniProtKB-UniRule"/>
</dbReference>
<keyword evidence="1 2" id="KW-0238">DNA-binding</keyword>
<evidence type="ECO:0000313" key="3">
    <source>
        <dbReference type="EMBL" id="PPK84646.1"/>
    </source>
</evidence>
<accession>A0A2S6I121</accession>
<dbReference type="Pfam" id="PF02575">
    <property type="entry name" value="YbaB_DNA_bd"/>
    <property type="match status" value="1"/>
</dbReference>
<proteinExistence type="inferred from homology"/>
<dbReference type="PIRSF" id="PIRSF004555">
    <property type="entry name" value="UCP004555"/>
    <property type="match status" value="1"/>
</dbReference>
<dbReference type="PANTHER" id="PTHR33449:SF1">
    <property type="entry name" value="NUCLEOID-ASSOCIATED PROTEIN YBAB"/>
    <property type="match status" value="1"/>
</dbReference>
<dbReference type="OrthoDB" id="9808738at2"/>
<keyword evidence="4" id="KW-1185">Reference proteome</keyword>
<dbReference type="SUPFAM" id="SSF82607">
    <property type="entry name" value="YbaB-like"/>
    <property type="match status" value="1"/>
</dbReference>
<comment type="caution">
    <text evidence="3">The sequence shown here is derived from an EMBL/GenBank/DDBJ whole genome shotgun (WGS) entry which is preliminary data.</text>
</comment>
<evidence type="ECO:0000313" key="4">
    <source>
        <dbReference type="Proteomes" id="UP000237662"/>
    </source>
</evidence>
<comment type="function">
    <text evidence="2">Binds to DNA and alters its conformation. May be involved in regulation of gene expression, nucleoid organization and DNA protection.</text>
</comment>
<sequence>MFGDMMKQMEEMQAKMQQQLAQESFEAEAGGGAVKVTCDGTRTVQNISIDPDQVDPSDVEALEDLLVVATNRALEKAAEFEAKQAGGMMDNMLPGGLGGLLGG</sequence>
<dbReference type="GO" id="GO:0003677">
    <property type="term" value="F:DNA binding"/>
    <property type="evidence" value="ECO:0007669"/>
    <property type="project" value="UniProtKB-UniRule"/>
</dbReference>
<organism evidence="3 4">
    <name type="scientific">Neolewinella xylanilytica</name>
    <dbReference type="NCBI Taxonomy" id="1514080"/>
    <lineage>
        <taxon>Bacteria</taxon>
        <taxon>Pseudomonadati</taxon>
        <taxon>Bacteroidota</taxon>
        <taxon>Saprospiria</taxon>
        <taxon>Saprospirales</taxon>
        <taxon>Lewinellaceae</taxon>
        <taxon>Neolewinella</taxon>
    </lineage>
</organism>
<comment type="subcellular location">
    <subcellularLocation>
        <location evidence="2">Cytoplasm</location>
        <location evidence="2">Nucleoid</location>
    </subcellularLocation>
</comment>
<dbReference type="RefSeq" id="WP_104421366.1">
    <property type="nucleotide sequence ID" value="NZ_PTJC01000007.1"/>
</dbReference>
<dbReference type="AlphaFoldDB" id="A0A2S6I121"/>
<name>A0A2S6I121_9BACT</name>
<comment type="similarity">
    <text evidence="2">Belongs to the YbaB/EbfC family.</text>
</comment>
<evidence type="ECO:0000256" key="2">
    <source>
        <dbReference type="HAMAP-Rule" id="MF_00274"/>
    </source>
</evidence>
<dbReference type="Proteomes" id="UP000237662">
    <property type="component" value="Unassembled WGS sequence"/>
</dbReference>
<dbReference type="InterPro" id="IPR004401">
    <property type="entry name" value="YbaB/EbfC"/>
</dbReference>
<keyword evidence="2" id="KW-0963">Cytoplasm</keyword>
<comment type="subunit">
    <text evidence="2">Homodimer.</text>
</comment>
<dbReference type="PANTHER" id="PTHR33449">
    <property type="entry name" value="NUCLEOID-ASSOCIATED PROTEIN YBAB"/>
    <property type="match status" value="1"/>
</dbReference>
<gene>
    <name evidence="3" type="ORF">CLV84_3808</name>
</gene>
<protein>
    <recommendedName>
        <fullName evidence="2">Nucleoid-associated protein CLV84_3808</fullName>
    </recommendedName>
</protein>
<dbReference type="HAMAP" id="MF_00274">
    <property type="entry name" value="DNA_YbaB_EbfC"/>
    <property type="match status" value="1"/>
</dbReference>
<reference evidence="3 4" key="1">
    <citation type="submission" date="2018-02" db="EMBL/GenBank/DDBJ databases">
        <title>Genomic Encyclopedia of Archaeal and Bacterial Type Strains, Phase II (KMG-II): from individual species to whole genera.</title>
        <authorList>
            <person name="Goeker M."/>
        </authorList>
    </citation>
    <scope>NUCLEOTIDE SEQUENCE [LARGE SCALE GENOMIC DNA]</scope>
    <source>
        <strain evidence="3 4">DSM 29526</strain>
    </source>
</reference>
<dbReference type="InterPro" id="IPR036894">
    <property type="entry name" value="YbaB-like_sf"/>
</dbReference>
<dbReference type="NCBIfam" id="TIGR00103">
    <property type="entry name" value="DNA_YbaB_EbfC"/>
    <property type="match status" value="1"/>
</dbReference>
<dbReference type="GO" id="GO:0005829">
    <property type="term" value="C:cytosol"/>
    <property type="evidence" value="ECO:0007669"/>
    <property type="project" value="TreeGrafter"/>
</dbReference>
<dbReference type="Gene3D" id="3.30.1310.10">
    <property type="entry name" value="Nucleoid-associated protein YbaB-like domain"/>
    <property type="match status" value="1"/>
</dbReference>
<dbReference type="EMBL" id="PTJC01000007">
    <property type="protein sequence ID" value="PPK84646.1"/>
    <property type="molecule type" value="Genomic_DNA"/>
</dbReference>